<evidence type="ECO:0000256" key="1">
    <source>
        <dbReference type="SAM" id="MobiDB-lite"/>
    </source>
</evidence>
<sequence>MKQGGVIEQKSNMLRWIPPGSPGLGGVEVKNEKHMRQVALQRDEIE</sequence>
<protein>
    <submittedName>
        <fullName evidence="2">Uncharacterized protein</fullName>
    </submittedName>
</protein>
<accession>A0A397ZB58</accession>
<evidence type="ECO:0000313" key="3">
    <source>
        <dbReference type="Proteomes" id="UP000264353"/>
    </source>
</evidence>
<dbReference type="AlphaFoldDB" id="A0A397ZB58"/>
<proteinExistence type="predicted"/>
<organism evidence="2 3">
    <name type="scientific">Brassica campestris</name>
    <name type="common">Field mustard</name>
    <dbReference type="NCBI Taxonomy" id="3711"/>
    <lineage>
        <taxon>Eukaryota</taxon>
        <taxon>Viridiplantae</taxon>
        <taxon>Streptophyta</taxon>
        <taxon>Embryophyta</taxon>
        <taxon>Tracheophyta</taxon>
        <taxon>Spermatophyta</taxon>
        <taxon>Magnoliopsida</taxon>
        <taxon>eudicotyledons</taxon>
        <taxon>Gunneridae</taxon>
        <taxon>Pentapetalae</taxon>
        <taxon>rosids</taxon>
        <taxon>malvids</taxon>
        <taxon>Brassicales</taxon>
        <taxon>Brassicaceae</taxon>
        <taxon>Brassiceae</taxon>
        <taxon>Brassica</taxon>
    </lineage>
</organism>
<feature type="region of interest" description="Disordered" evidence="1">
    <location>
        <begin position="1"/>
        <end position="28"/>
    </location>
</feature>
<evidence type="ECO:0000313" key="2">
    <source>
        <dbReference type="EMBL" id="RID62745.1"/>
    </source>
</evidence>
<name>A0A397ZB58_BRACM</name>
<gene>
    <name evidence="2" type="ORF">BRARA_E01796</name>
</gene>
<dbReference type="EMBL" id="CM010632">
    <property type="protein sequence ID" value="RID62745.1"/>
    <property type="molecule type" value="Genomic_DNA"/>
</dbReference>
<dbReference type="Proteomes" id="UP000264353">
    <property type="component" value="Chromosome A5"/>
</dbReference>
<reference evidence="2 3" key="1">
    <citation type="submission" date="2018-06" db="EMBL/GenBank/DDBJ databases">
        <title>WGS assembly of Brassica rapa FPsc.</title>
        <authorList>
            <person name="Bowman J."/>
            <person name="Kohchi T."/>
            <person name="Yamato K."/>
            <person name="Jenkins J."/>
            <person name="Shu S."/>
            <person name="Ishizaki K."/>
            <person name="Yamaoka S."/>
            <person name="Nishihama R."/>
            <person name="Nakamura Y."/>
            <person name="Berger F."/>
            <person name="Adam C."/>
            <person name="Aki S."/>
            <person name="Althoff F."/>
            <person name="Araki T."/>
            <person name="Arteaga-Vazquez M."/>
            <person name="Balasubrmanian S."/>
            <person name="Bauer D."/>
            <person name="Boehm C."/>
            <person name="Briginshaw L."/>
            <person name="Caballero-Perez J."/>
            <person name="Catarino B."/>
            <person name="Chen F."/>
            <person name="Chiyoda S."/>
            <person name="Chovatia M."/>
            <person name="Davies K."/>
            <person name="Delmans M."/>
            <person name="Demura T."/>
            <person name="Dierschke T."/>
            <person name="Dolan L."/>
            <person name="Dorantes-Acosta A."/>
            <person name="Eklund D."/>
            <person name="Florent S."/>
            <person name="Flores-Sandoval E."/>
            <person name="Fujiyama A."/>
            <person name="Fukuzawa H."/>
            <person name="Galik B."/>
            <person name="Grimanelli D."/>
            <person name="Grimwood J."/>
            <person name="Grossniklaus U."/>
            <person name="Hamada T."/>
            <person name="Haseloff J."/>
            <person name="Hetherington A."/>
            <person name="Higo A."/>
            <person name="Hirakawa Y."/>
            <person name="Hundley H."/>
            <person name="Ikeda Y."/>
            <person name="Inoue K."/>
            <person name="Inoue S."/>
            <person name="Ishida S."/>
            <person name="Jia Q."/>
            <person name="Kakita M."/>
            <person name="Kanazawa T."/>
            <person name="Kawai Y."/>
            <person name="Kawashima T."/>
            <person name="Kennedy M."/>
            <person name="Kinose K."/>
            <person name="Kinoshita T."/>
            <person name="Kohara Y."/>
            <person name="Koide E."/>
            <person name="Komatsu K."/>
            <person name="Kopischke S."/>
            <person name="Kubo M."/>
            <person name="Kyozuka J."/>
            <person name="Lagercrantz U."/>
            <person name="Lin S."/>
            <person name="Lindquist E."/>
            <person name="Lipzen A."/>
            <person name="Lu C."/>
            <person name="Luna E."/>
            <person name="Martienssen R."/>
            <person name="Minamino N."/>
            <person name="Mizutani M."/>
            <person name="Mizutani M."/>
            <person name="Mochizuki N."/>
            <person name="Monte I."/>
            <person name="Mosher R."/>
            <person name="Nagasaki H."/>
            <person name="Nakagami H."/>
            <person name="Naramoto S."/>
            <person name="Nishitani K."/>
            <person name="Ohtani M."/>
            <person name="Okamoto T."/>
            <person name="Okumura M."/>
            <person name="Phillips J."/>
            <person name="Pollak B."/>
            <person name="Reinders A."/>
            <person name="Roevekamp M."/>
            <person name="Sano R."/>
            <person name="Sawa S."/>
            <person name="Schmid M."/>
            <person name="Shirakawa M."/>
            <person name="Solano R."/>
            <person name="Spunde A."/>
            <person name="Suetsugu N."/>
            <person name="Sugano S."/>
            <person name="Sugiyama A."/>
            <person name="Sun R."/>
            <person name="Suzuki Y."/>
            <person name="Takenaka M."/>
            <person name="Takezawa D."/>
            <person name="Tomogane H."/>
            <person name="Tsuzuki M."/>
            <person name="Ueda T."/>
            <person name="Umeda M."/>
            <person name="Ward J."/>
            <person name="Watanabe Y."/>
            <person name="Yazaki K."/>
            <person name="Yokoyama R."/>
            <person name="Yoshitake Y."/>
            <person name="Yotsui I."/>
            <person name="Zachgo S."/>
            <person name="Schmutz J."/>
        </authorList>
    </citation>
    <scope>NUCLEOTIDE SEQUENCE [LARGE SCALE GENOMIC DNA]</scope>
    <source>
        <strain evidence="3">cv. B-3</strain>
    </source>
</reference>